<evidence type="ECO:0000313" key="2">
    <source>
        <dbReference type="EMBL" id="GAV63501.1"/>
    </source>
</evidence>
<dbReference type="AlphaFoldDB" id="A0A1Q3B656"/>
<dbReference type="PANTHER" id="PTHR31205:SF69">
    <property type="entry name" value="ACTIN CROSS-LINKING PROTEIN (DUF569)"/>
    <property type="match status" value="1"/>
</dbReference>
<dbReference type="STRING" id="3775.A0A1Q3B656"/>
<dbReference type="CDD" id="cd23340">
    <property type="entry name" value="beta-trefoil_FSCN_ACP-like"/>
    <property type="match status" value="1"/>
</dbReference>
<sequence length="200" mass="22591">MEFFNKAKAIRLHSHHNKYLVADDDEVSVRQSRNGSSMEARWFVEFVEGNTHLICLKSCHGKYLTASNELFLLGMMGDKVLQTIPSSKNYSPIEWDPITKGFHVKLRTRCGKFLRANGSTPPWRNSVTHGIPHRAATQDWLLWSVDVVDILQFDDASLDYCTKSTSTGLSLCWADFSASNAVSTSCGHSFVKEVKYLLNK</sequence>
<evidence type="ECO:0000259" key="1">
    <source>
        <dbReference type="Pfam" id="PF04601"/>
    </source>
</evidence>
<evidence type="ECO:0000313" key="3">
    <source>
        <dbReference type="Proteomes" id="UP000187406"/>
    </source>
</evidence>
<dbReference type="InParanoid" id="A0A1Q3B656"/>
<gene>
    <name evidence="2" type="ORF">CFOL_v3_07019</name>
</gene>
<dbReference type="Pfam" id="PF04601">
    <property type="entry name" value="DUF569"/>
    <property type="match status" value="1"/>
</dbReference>
<dbReference type="EMBL" id="BDDD01000308">
    <property type="protein sequence ID" value="GAV63501.1"/>
    <property type="molecule type" value="Genomic_DNA"/>
</dbReference>
<dbReference type="FunFam" id="2.80.10.50:FF:000067">
    <property type="entry name" value="BnaC05g19630D protein"/>
    <property type="match status" value="1"/>
</dbReference>
<dbReference type="PANTHER" id="PTHR31205">
    <property type="entry name" value="ACTIN CROSS-LINKING PROTEIN (DUF569)"/>
    <property type="match status" value="1"/>
</dbReference>
<proteinExistence type="predicted"/>
<dbReference type="InterPro" id="IPR008999">
    <property type="entry name" value="Actin-crosslinking"/>
</dbReference>
<reference evidence="3" key="1">
    <citation type="submission" date="2016-04" db="EMBL/GenBank/DDBJ databases">
        <title>Cephalotus genome sequencing.</title>
        <authorList>
            <person name="Fukushima K."/>
            <person name="Hasebe M."/>
            <person name="Fang X."/>
        </authorList>
    </citation>
    <scope>NUCLEOTIDE SEQUENCE [LARGE SCALE GENOMIC DNA]</scope>
    <source>
        <strain evidence="3">cv. St1</strain>
    </source>
</reference>
<feature type="domain" description="DUF569" evidence="1">
    <location>
        <begin position="1"/>
        <end position="143"/>
    </location>
</feature>
<dbReference type="SUPFAM" id="SSF50405">
    <property type="entry name" value="Actin-crosslinking proteins"/>
    <property type="match status" value="1"/>
</dbReference>
<dbReference type="InterPro" id="IPR007679">
    <property type="entry name" value="DUF569"/>
</dbReference>
<protein>
    <submittedName>
        <fullName evidence="2">DUF569 domain-containing protein</fullName>
    </submittedName>
</protein>
<dbReference type="OrthoDB" id="2432302at2759"/>
<dbReference type="Gene3D" id="2.80.10.50">
    <property type="match status" value="1"/>
</dbReference>
<dbReference type="Proteomes" id="UP000187406">
    <property type="component" value="Unassembled WGS sequence"/>
</dbReference>
<accession>A0A1Q3B656</accession>
<keyword evidence="3" id="KW-1185">Reference proteome</keyword>
<comment type="caution">
    <text evidence="2">The sequence shown here is derived from an EMBL/GenBank/DDBJ whole genome shotgun (WGS) entry which is preliminary data.</text>
</comment>
<name>A0A1Q3B656_CEPFO</name>
<organism evidence="2 3">
    <name type="scientific">Cephalotus follicularis</name>
    <name type="common">Albany pitcher plant</name>
    <dbReference type="NCBI Taxonomy" id="3775"/>
    <lineage>
        <taxon>Eukaryota</taxon>
        <taxon>Viridiplantae</taxon>
        <taxon>Streptophyta</taxon>
        <taxon>Embryophyta</taxon>
        <taxon>Tracheophyta</taxon>
        <taxon>Spermatophyta</taxon>
        <taxon>Magnoliopsida</taxon>
        <taxon>eudicotyledons</taxon>
        <taxon>Gunneridae</taxon>
        <taxon>Pentapetalae</taxon>
        <taxon>rosids</taxon>
        <taxon>fabids</taxon>
        <taxon>Oxalidales</taxon>
        <taxon>Cephalotaceae</taxon>
        <taxon>Cephalotus</taxon>
    </lineage>
</organism>